<dbReference type="Gene3D" id="4.10.280.110">
    <property type="entry name" value="Pre-mRNA processing factor 4 domain"/>
    <property type="match status" value="1"/>
</dbReference>
<dbReference type="STRING" id="61424.A0A2T9YMW5"/>
<dbReference type="GO" id="GO:0017070">
    <property type="term" value="F:U6 snRNA binding"/>
    <property type="evidence" value="ECO:0007669"/>
    <property type="project" value="TreeGrafter"/>
</dbReference>
<dbReference type="SUPFAM" id="SSF50978">
    <property type="entry name" value="WD40 repeat-like"/>
    <property type="match status" value="1"/>
</dbReference>
<evidence type="ECO:0000256" key="2">
    <source>
        <dbReference type="ARBA" id="ARBA00022737"/>
    </source>
</evidence>
<dbReference type="Proteomes" id="UP000245699">
    <property type="component" value="Unassembled WGS sequence"/>
</dbReference>
<feature type="repeat" description="WD" evidence="3">
    <location>
        <begin position="295"/>
        <end position="336"/>
    </location>
</feature>
<dbReference type="Pfam" id="PF08799">
    <property type="entry name" value="PRP4"/>
    <property type="match status" value="1"/>
</dbReference>
<feature type="repeat" description="WD" evidence="3">
    <location>
        <begin position="203"/>
        <end position="252"/>
    </location>
</feature>
<evidence type="ECO:0000256" key="3">
    <source>
        <dbReference type="PROSITE-ProRule" id="PRU00221"/>
    </source>
</evidence>
<sequence>MADGKRIHFGSLEHSLTASIPEETIQDRDDEKLVDLQDLDEGSDIEMIENHQDSLESHSALMKEFERKEIARNLAVPTDDNKVKLRLRELGEPICLFGERPENRRDRLRYLMSKLEANREETGISTFQSSSFANEELGQKEDARELEEFYTEGSRELFEARKNIAIYSIPRYENFEAGVVAKRGNGNSSYSFEKPAQRSSQKITGHNDKVSGICFHPQSTINLDPKAVNIATGGSDNQICLWSLESSTPIGTLDGHLARVSQVDFHPSGNYLASASYDGSWRLWDIETRTELLLQEGHAREVYGIKFQCDGSLVASAGLDAVGRVWDLRSGRSMMTLQGHIREIYSIDWSPNGYQIITGSADNTAKIYDLRMLKQLYTIPAHNSLVSEVQYISQDTFISIGNNMNTEHKELKSTTAGTGILTSSFDGSIKLWTNNDYQLVNTIRAHEGKVMGADMSKDGNFIASCGSDHTYKLYTKSVL</sequence>
<dbReference type="FunFam" id="2.130.10.10:FF:000411">
    <property type="entry name" value="U4/U6 small nuclear ribonucleoprotein Prp4"/>
    <property type="match status" value="1"/>
</dbReference>
<comment type="caution">
    <text evidence="5">The sequence shown here is derived from an EMBL/GenBank/DDBJ whole genome shotgun (WGS) entry which is preliminary data.</text>
</comment>
<dbReference type="EMBL" id="MBFT01000313">
    <property type="protein sequence ID" value="PVU93614.1"/>
    <property type="molecule type" value="Genomic_DNA"/>
</dbReference>
<dbReference type="PROSITE" id="PS00678">
    <property type="entry name" value="WD_REPEATS_1"/>
    <property type="match status" value="1"/>
</dbReference>
<accession>A0A2T9YMW5</accession>
<reference evidence="5 6" key="1">
    <citation type="journal article" date="2018" name="MBio">
        <title>Comparative Genomics Reveals the Core Gene Toolbox for the Fungus-Insect Symbiosis.</title>
        <authorList>
            <person name="Wang Y."/>
            <person name="Stata M."/>
            <person name="Wang W."/>
            <person name="Stajich J.E."/>
            <person name="White M.M."/>
            <person name="Moncalvo J.M."/>
        </authorList>
    </citation>
    <scope>NUCLEOTIDE SEQUENCE [LARGE SCALE GENOMIC DNA]</scope>
    <source>
        <strain evidence="5 6">AUS-77-4</strain>
    </source>
</reference>
<dbReference type="InterPro" id="IPR036322">
    <property type="entry name" value="WD40_repeat_dom_sf"/>
</dbReference>
<proteinExistence type="predicted"/>
<evidence type="ECO:0000256" key="1">
    <source>
        <dbReference type="ARBA" id="ARBA00022574"/>
    </source>
</evidence>
<dbReference type="InterPro" id="IPR014906">
    <property type="entry name" value="PRP4-like"/>
</dbReference>
<dbReference type="GO" id="GO:0030621">
    <property type="term" value="F:U4 snRNA binding"/>
    <property type="evidence" value="ECO:0007669"/>
    <property type="project" value="TreeGrafter"/>
</dbReference>
<gene>
    <name evidence="5" type="ORF">BB559_003217</name>
</gene>
<feature type="domain" description="Pre-mRNA processing factor 4 (PRP4)-like" evidence="4">
    <location>
        <begin position="78"/>
        <end position="127"/>
    </location>
</feature>
<dbReference type="PANTHER" id="PTHR19846:SF0">
    <property type="entry name" value="PRE-MRNA PROCESSING FACTOR 4"/>
    <property type="match status" value="1"/>
</dbReference>
<dbReference type="InterPro" id="IPR020472">
    <property type="entry name" value="WD40_PAC1"/>
</dbReference>
<evidence type="ECO:0000259" key="4">
    <source>
        <dbReference type="SMART" id="SM00500"/>
    </source>
</evidence>
<dbReference type="InterPro" id="IPR001680">
    <property type="entry name" value="WD40_rpt"/>
</dbReference>
<keyword evidence="1 3" id="KW-0853">WD repeat</keyword>
<dbReference type="Gene3D" id="2.130.10.10">
    <property type="entry name" value="YVTN repeat-like/Quinoprotein amine dehydrogenase"/>
    <property type="match status" value="2"/>
</dbReference>
<dbReference type="GO" id="GO:0000398">
    <property type="term" value="P:mRNA splicing, via spliceosome"/>
    <property type="evidence" value="ECO:0007669"/>
    <property type="project" value="TreeGrafter"/>
</dbReference>
<dbReference type="Pfam" id="PF00400">
    <property type="entry name" value="WD40"/>
    <property type="match status" value="6"/>
</dbReference>
<dbReference type="InterPro" id="IPR015943">
    <property type="entry name" value="WD40/YVTN_repeat-like_dom_sf"/>
</dbReference>
<dbReference type="InterPro" id="IPR019775">
    <property type="entry name" value="WD40_repeat_CS"/>
</dbReference>
<keyword evidence="6" id="KW-1185">Reference proteome</keyword>
<protein>
    <recommendedName>
        <fullName evidence="4">Pre-mRNA processing factor 4 (PRP4)-like domain-containing protein</fullName>
    </recommendedName>
</protein>
<dbReference type="GO" id="GO:0046540">
    <property type="term" value="C:U4/U6 x U5 tri-snRNP complex"/>
    <property type="evidence" value="ECO:0007669"/>
    <property type="project" value="TreeGrafter"/>
</dbReference>
<keyword evidence="2" id="KW-0677">Repeat</keyword>
<evidence type="ECO:0000313" key="6">
    <source>
        <dbReference type="Proteomes" id="UP000245699"/>
    </source>
</evidence>
<dbReference type="SUPFAM" id="SSF158230">
    <property type="entry name" value="PRP4-like"/>
    <property type="match status" value="1"/>
</dbReference>
<evidence type="ECO:0000313" key="5">
    <source>
        <dbReference type="EMBL" id="PVU93614.1"/>
    </source>
</evidence>
<feature type="repeat" description="WD" evidence="3">
    <location>
        <begin position="253"/>
        <end position="294"/>
    </location>
</feature>
<dbReference type="PROSITE" id="PS50082">
    <property type="entry name" value="WD_REPEATS_2"/>
    <property type="match status" value="4"/>
</dbReference>
<dbReference type="PRINTS" id="PR00320">
    <property type="entry name" value="GPROTEINBRPT"/>
</dbReference>
<dbReference type="PROSITE" id="PS50294">
    <property type="entry name" value="WD_REPEATS_REGION"/>
    <property type="match status" value="3"/>
</dbReference>
<dbReference type="InterPro" id="IPR036285">
    <property type="entry name" value="PRP4-like_sf"/>
</dbReference>
<dbReference type="SMART" id="SM00320">
    <property type="entry name" value="WD40"/>
    <property type="match status" value="6"/>
</dbReference>
<name>A0A2T9YMW5_9FUNG</name>
<dbReference type="SMART" id="SM00500">
    <property type="entry name" value="SFM"/>
    <property type="match status" value="1"/>
</dbReference>
<dbReference type="AlphaFoldDB" id="A0A2T9YMW5"/>
<organism evidence="5 6">
    <name type="scientific">Furculomyces boomerangus</name>
    <dbReference type="NCBI Taxonomy" id="61424"/>
    <lineage>
        <taxon>Eukaryota</taxon>
        <taxon>Fungi</taxon>
        <taxon>Fungi incertae sedis</taxon>
        <taxon>Zoopagomycota</taxon>
        <taxon>Kickxellomycotina</taxon>
        <taxon>Harpellomycetes</taxon>
        <taxon>Harpellales</taxon>
        <taxon>Harpellaceae</taxon>
        <taxon>Furculomyces</taxon>
    </lineage>
</organism>
<dbReference type="CDD" id="cd00200">
    <property type="entry name" value="WD40"/>
    <property type="match status" value="1"/>
</dbReference>
<feature type="repeat" description="WD" evidence="3">
    <location>
        <begin position="337"/>
        <end position="378"/>
    </location>
</feature>
<dbReference type="PANTHER" id="PTHR19846">
    <property type="entry name" value="WD40 REPEAT PROTEIN"/>
    <property type="match status" value="1"/>
</dbReference>
<dbReference type="OrthoDB" id="540662at2759"/>